<dbReference type="Pfam" id="PF09739">
    <property type="entry name" value="MCM_bind"/>
    <property type="match status" value="1"/>
</dbReference>
<dbReference type="EMBL" id="NEDP02005474">
    <property type="protein sequence ID" value="OWF40339.1"/>
    <property type="molecule type" value="Genomic_DNA"/>
</dbReference>
<keyword evidence="6" id="KW-1185">Reference proteome</keyword>
<dbReference type="OrthoDB" id="329666at2759"/>
<comment type="subcellular location">
    <subcellularLocation>
        <location evidence="1">Nucleus</location>
    </subcellularLocation>
</comment>
<dbReference type="GO" id="GO:0003682">
    <property type="term" value="F:chromatin binding"/>
    <property type="evidence" value="ECO:0007669"/>
    <property type="project" value="TreeGrafter"/>
</dbReference>
<dbReference type="STRING" id="6573.A0A210PV25"/>
<dbReference type="AlphaFoldDB" id="A0A210PV25"/>
<name>A0A210PV25_MIZYE</name>
<evidence type="ECO:0000256" key="4">
    <source>
        <dbReference type="ARBA" id="ARBA00023242"/>
    </source>
</evidence>
<dbReference type="GO" id="GO:0006261">
    <property type="term" value="P:DNA-templated DNA replication"/>
    <property type="evidence" value="ECO:0007669"/>
    <property type="project" value="TreeGrafter"/>
</dbReference>
<reference evidence="5 6" key="1">
    <citation type="journal article" date="2017" name="Nat. Ecol. Evol.">
        <title>Scallop genome provides insights into evolution of bilaterian karyotype and development.</title>
        <authorList>
            <person name="Wang S."/>
            <person name="Zhang J."/>
            <person name="Jiao W."/>
            <person name="Li J."/>
            <person name="Xun X."/>
            <person name="Sun Y."/>
            <person name="Guo X."/>
            <person name="Huan P."/>
            <person name="Dong B."/>
            <person name="Zhang L."/>
            <person name="Hu X."/>
            <person name="Sun X."/>
            <person name="Wang J."/>
            <person name="Zhao C."/>
            <person name="Wang Y."/>
            <person name="Wang D."/>
            <person name="Huang X."/>
            <person name="Wang R."/>
            <person name="Lv J."/>
            <person name="Li Y."/>
            <person name="Zhang Z."/>
            <person name="Liu B."/>
            <person name="Lu W."/>
            <person name="Hui Y."/>
            <person name="Liang J."/>
            <person name="Zhou Z."/>
            <person name="Hou R."/>
            <person name="Li X."/>
            <person name="Liu Y."/>
            <person name="Li H."/>
            <person name="Ning X."/>
            <person name="Lin Y."/>
            <person name="Zhao L."/>
            <person name="Xing Q."/>
            <person name="Dou J."/>
            <person name="Li Y."/>
            <person name="Mao J."/>
            <person name="Guo H."/>
            <person name="Dou H."/>
            <person name="Li T."/>
            <person name="Mu C."/>
            <person name="Jiang W."/>
            <person name="Fu Q."/>
            <person name="Fu X."/>
            <person name="Miao Y."/>
            <person name="Liu J."/>
            <person name="Yu Q."/>
            <person name="Li R."/>
            <person name="Liao H."/>
            <person name="Li X."/>
            <person name="Kong Y."/>
            <person name="Jiang Z."/>
            <person name="Chourrout D."/>
            <person name="Li R."/>
            <person name="Bao Z."/>
        </authorList>
    </citation>
    <scope>NUCLEOTIDE SEQUENCE [LARGE SCALE GENOMIC DNA]</scope>
    <source>
        <strain evidence="5 6">PY_sf001</strain>
    </source>
</reference>
<protein>
    <recommendedName>
        <fullName evidence="3">Mini-chromosome maintenance complex-binding protein</fullName>
    </recommendedName>
</protein>
<proteinExistence type="inferred from homology"/>
<organism evidence="5 6">
    <name type="scientific">Mizuhopecten yessoensis</name>
    <name type="common">Japanese scallop</name>
    <name type="synonym">Patinopecten yessoensis</name>
    <dbReference type="NCBI Taxonomy" id="6573"/>
    <lineage>
        <taxon>Eukaryota</taxon>
        <taxon>Metazoa</taxon>
        <taxon>Spiralia</taxon>
        <taxon>Lophotrochozoa</taxon>
        <taxon>Mollusca</taxon>
        <taxon>Bivalvia</taxon>
        <taxon>Autobranchia</taxon>
        <taxon>Pteriomorphia</taxon>
        <taxon>Pectinida</taxon>
        <taxon>Pectinoidea</taxon>
        <taxon>Pectinidae</taxon>
        <taxon>Mizuhopecten</taxon>
    </lineage>
</organism>
<comment type="similarity">
    <text evidence="2">Belongs to the MCMBP family.</text>
</comment>
<dbReference type="PANTHER" id="PTHR13489">
    <property type="entry name" value="MINI-CHROMOSOME MAINTENANCE COMPLEX-BINDING PROTEIN"/>
    <property type="match status" value="1"/>
</dbReference>
<dbReference type="GO" id="GO:0005634">
    <property type="term" value="C:nucleus"/>
    <property type="evidence" value="ECO:0007669"/>
    <property type="project" value="UniProtKB-SubCell"/>
</dbReference>
<evidence type="ECO:0000313" key="5">
    <source>
        <dbReference type="EMBL" id="OWF40339.1"/>
    </source>
</evidence>
<dbReference type="Proteomes" id="UP000242188">
    <property type="component" value="Unassembled WGS sequence"/>
</dbReference>
<comment type="caution">
    <text evidence="5">The sequence shown here is derived from an EMBL/GenBank/DDBJ whole genome shotgun (WGS) entry which is preliminary data.</text>
</comment>
<sequence>MPVVDDWVNDPLGIIQNIYDKDGKVEGKAVRDYFGARTKGNAMSWIPSLNDTPLHTLRPNSLVRYRCMVQDMYDPEFYLGSYEVVDTKTEKTTMKSGKYKDIAECASFQQINMESANNKTMDRQTLYGVPIPGESAWVHPSTSYTPVRCKRGLEEEGSEVIGQSEAMETADPLKDVTMETTQVSENSENKRTCVNNRAGNDLNIGMEIPVLPDLNFPLPKEKGISCLIKIYDDIDSYCVNDLVEFVGVLSVDPSLAQFEAEDQGPEGGVCTDGFEVSMEEKNAHAPPPSLVPRLHVVLGTKLPHINPLLTPTTAQEDGFKEVLSRLQGEITDLRQQIMATLEHILFGDKLAAEYFMCHLLSSVYARADVIPLGKFCLNLTNCPTTPEYSALLHRFVSSIVTKSHVLPITIENMNKIRLCPQKDYTANRLLSGALQLGADTSLVLDETVLQAGQLDANGVKNMTALGNLINWQKVEYDFSYHRQEFMSDVAVLVLSEAKSLLPSDCLVPLAASIPAGVSLQDYFSRVDTLVNAEFLNKFRLYLTTAKMLDYSITGDIQTAIQDDFVNIRKDDPKNMTIDDFHKLLNLIR</sequence>
<evidence type="ECO:0000313" key="6">
    <source>
        <dbReference type="Proteomes" id="UP000242188"/>
    </source>
</evidence>
<evidence type="ECO:0000256" key="1">
    <source>
        <dbReference type="ARBA" id="ARBA00004123"/>
    </source>
</evidence>
<evidence type="ECO:0000256" key="2">
    <source>
        <dbReference type="ARBA" id="ARBA00007925"/>
    </source>
</evidence>
<evidence type="ECO:0000256" key="3">
    <source>
        <dbReference type="ARBA" id="ARBA00015405"/>
    </source>
</evidence>
<dbReference type="InterPro" id="IPR019140">
    <property type="entry name" value="MCM_complex-bd"/>
</dbReference>
<gene>
    <name evidence="5" type="ORF">KP79_PYT17117</name>
</gene>
<dbReference type="PANTHER" id="PTHR13489:SF0">
    <property type="entry name" value="MINI-CHROMOSOME MAINTENANCE COMPLEX-BINDING PROTEIN"/>
    <property type="match status" value="1"/>
</dbReference>
<keyword evidence="4" id="KW-0539">Nucleus</keyword>
<accession>A0A210PV25</accession>